<dbReference type="OrthoDB" id="342730at2759"/>
<evidence type="ECO:0000313" key="10">
    <source>
        <dbReference type="Proteomes" id="UP000887568"/>
    </source>
</evidence>
<dbReference type="InterPro" id="IPR050952">
    <property type="entry name" value="TRIM-NHL_E3_ligases"/>
</dbReference>
<dbReference type="PANTHER" id="PTHR24104">
    <property type="entry name" value="E3 UBIQUITIN-PROTEIN LIGASE NHLRC1-RELATED"/>
    <property type="match status" value="1"/>
</dbReference>
<dbReference type="InterPro" id="IPR011042">
    <property type="entry name" value="6-blade_b-propeller_TolB-like"/>
</dbReference>
<feature type="domain" description="RING-type" evidence="8">
    <location>
        <begin position="20"/>
        <end position="58"/>
    </location>
</feature>
<dbReference type="Pfam" id="PF01436">
    <property type="entry name" value="NHL"/>
    <property type="match status" value="3"/>
</dbReference>
<dbReference type="GO" id="GO:0008270">
    <property type="term" value="F:zinc ion binding"/>
    <property type="evidence" value="ECO:0007669"/>
    <property type="project" value="UniProtKB-KW"/>
</dbReference>
<dbReference type="GO" id="GO:0043161">
    <property type="term" value="P:proteasome-mediated ubiquitin-dependent protein catabolic process"/>
    <property type="evidence" value="ECO:0007669"/>
    <property type="project" value="TreeGrafter"/>
</dbReference>
<proteinExistence type="predicted"/>
<dbReference type="SUPFAM" id="SSF63825">
    <property type="entry name" value="YWTD domain"/>
    <property type="match status" value="1"/>
</dbReference>
<dbReference type="OMA" id="TITCAGH"/>
<keyword evidence="4" id="KW-0862">Zinc</keyword>
<evidence type="ECO:0000313" key="9">
    <source>
        <dbReference type="EnsemblMetazoa" id="XP_038044211.1"/>
    </source>
</evidence>
<dbReference type="CDD" id="cd05819">
    <property type="entry name" value="NHL"/>
    <property type="match status" value="1"/>
</dbReference>
<accession>A0A913YZP5</accession>
<keyword evidence="2" id="KW-0677">Repeat</keyword>
<keyword evidence="10" id="KW-1185">Reference proteome</keyword>
<dbReference type="GeneID" id="119718862"/>
<feature type="region of interest" description="Disordered" evidence="7">
    <location>
        <begin position="589"/>
        <end position="614"/>
    </location>
</feature>
<dbReference type="InterPro" id="IPR027370">
    <property type="entry name" value="Znf-RING_euk"/>
</dbReference>
<feature type="compositionally biased region" description="Low complexity" evidence="7">
    <location>
        <begin position="594"/>
        <end position="603"/>
    </location>
</feature>
<dbReference type="InterPro" id="IPR013083">
    <property type="entry name" value="Znf_RING/FYVE/PHD"/>
</dbReference>
<evidence type="ECO:0000256" key="3">
    <source>
        <dbReference type="ARBA" id="ARBA00022771"/>
    </source>
</evidence>
<reference evidence="9" key="1">
    <citation type="submission" date="2022-11" db="UniProtKB">
        <authorList>
            <consortium name="EnsemblMetazoa"/>
        </authorList>
    </citation>
    <scope>IDENTIFICATION</scope>
</reference>
<dbReference type="Gene3D" id="2.120.10.30">
    <property type="entry name" value="TolB, C-terminal domain"/>
    <property type="match status" value="2"/>
</dbReference>
<dbReference type="GO" id="GO:0000209">
    <property type="term" value="P:protein polyubiquitination"/>
    <property type="evidence" value="ECO:0007669"/>
    <property type="project" value="TreeGrafter"/>
</dbReference>
<evidence type="ECO:0000256" key="1">
    <source>
        <dbReference type="ARBA" id="ARBA00022723"/>
    </source>
</evidence>
<dbReference type="SMART" id="SM00184">
    <property type="entry name" value="RING"/>
    <property type="match status" value="1"/>
</dbReference>
<dbReference type="RefSeq" id="XP_038044211.1">
    <property type="nucleotide sequence ID" value="XM_038188283.1"/>
</dbReference>
<dbReference type="EnsemblMetazoa" id="XM_038188283.1">
    <property type="protein sequence ID" value="XP_038044211.1"/>
    <property type="gene ID" value="LOC119718862"/>
</dbReference>
<protein>
    <recommendedName>
        <fullName evidence="8">RING-type domain-containing protein</fullName>
    </recommendedName>
</protein>
<dbReference type="InterPro" id="IPR001258">
    <property type="entry name" value="NHL_repeat"/>
</dbReference>
<feature type="repeat" description="NHL" evidence="6">
    <location>
        <begin position="485"/>
        <end position="528"/>
    </location>
</feature>
<organism evidence="9 10">
    <name type="scientific">Patiria miniata</name>
    <name type="common">Bat star</name>
    <name type="synonym">Asterina miniata</name>
    <dbReference type="NCBI Taxonomy" id="46514"/>
    <lineage>
        <taxon>Eukaryota</taxon>
        <taxon>Metazoa</taxon>
        <taxon>Echinodermata</taxon>
        <taxon>Eleutherozoa</taxon>
        <taxon>Asterozoa</taxon>
        <taxon>Asteroidea</taxon>
        <taxon>Valvatacea</taxon>
        <taxon>Valvatida</taxon>
        <taxon>Asterinidae</taxon>
        <taxon>Patiria</taxon>
    </lineage>
</organism>
<evidence type="ECO:0000256" key="2">
    <source>
        <dbReference type="ARBA" id="ARBA00022737"/>
    </source>
</evidence>
<evidence type="ECO:0000256" key="4">
    <source>
        <dbReference type="ARBA" id="ARBA00022833"/>
    </source>
</evidence>
<dbReference type="InterPro" id="IPR017907">
    <property type="entry name" value="Znf_RING_CS"/>
</dbReference>
<dbReference type="AlphaFoldDB" id="A0A913YZP5"/>
<dbReference type="Proteomes" id="UP000887568">
    <property type="component" value="Unplaced"/>
</dbReference>
<evidence type="ECO:0000259" key="8">
    <source>
        <dbReference type="PROSITE" id="PS50089"/>
    </source>
</evidence>
<evidence type="ECO:0000256" key="7">
    <source>
        <dbReference type="SAM" id="MobiDB-lite"/>
    </source>
</evidence>
<dbReference type="PROSITE" id="PS50089">
    <property type="entry name" value="ZF_RING_2"/>
    <property type="match status" value="1"/>
</dbReference>
<dbReference type="GO" id="GO:0061630">
    <property type="term" value="F:ubiquitin protein ligase activity"/>
    <property type="evidence" value="ECO:0007669"/>
    <property type="project" value="TreeGrafter"/>
</dbReference>
<name>A0A913YZP5_PATMI</name>
<dbReference type="InterPro" id="IPR001841">
    <property type="entry name" value="Znf_RING"/>
</dbReference>
<dbReference type="Gene3D" id="3.30.40.10">
    <property type="entry name" value="Zinc/RING finger domain, C3HC4 (zinc finger)"/>
    <property type="match status" value="1"/>
</dbReference>
<sequence length="655" mass="71945">MSSPDFIHVMQEGLTRLLQCGICQERFKAPRVLPCHHTFCSDCMERQTSSGEIVCPECITSHQLPALGVRSFADDSRIASLLELQERWQLGFHQESRAGAGTKEMNSLKTEFHKLRASVEDFNRCTDLWERVQQSAEEDLVGMSNGKQIDGALRLLRKRRRLLHQKLDEFLREETASVQSRVKCEFTRASEYCSFVEGRLKNFEKQPAITELNHMRGQCVAILQQTSGLLSTICEQTAKMPLKIVKASDDIKSPVPRAFYGVDVGVQVSTDDDLARKLDRTHSLPPIGYVPPLRSRRNSSDSDSTICSRKSIFDLYGGRVIMNRSNSDSLTLKKPRGYGDIHKMKVFGRSWFQGGKKRSILGPAGVAVVRDSLVAVTDTANGCVRLCTSSGLSPRRVLTHDGIFTNFGNPQAICVDLPQRHLYVTDKDNACVVALDIDTGEDVNTITCAGHRPIGVALDSDSDTLYICCEETHAVVMYRTDGTLVGQIGERGREPGQFLYPHSLAISPDNRLWVTDTNNNRIQVFTLAGKFVKTVGARGSGLGQLNHPKGLTIDDRGFVMVADTGNQRVQIFDSTGKSLLVFGREDGTSAPSMGGLSPLKPSTSGGGGSTKVSRHQGVAGPVGVASTGSQGVRGKVFVSYQGDPRIVAYLVQYQR</sequence>
<feature type="repeat" description="NHL" evidence="6">
    <location>
        <begin position="532"/>
        <end position="575"/>
    </location>
</feature>
<keyword evidence="1" id="KW-0479">Metal-binding</keyword>
<dbReference type="Pfam" id="PF13445">
    <property type="entry name" value="zf-RING_UBOX"/>
    <property type="match status" value="1"/>
</dbReference>
<keyword evidence="3 5" id="KW-0863">Zinc-finger</keyword>
<evidence type="ECO:0000256" key="6">
    <source>
        <dbReference type="PROSITE-ProRule" id="PRU00504"/>
    </source>
</evidence>
<dbReference type="PANTHER" id="PTHR24104:SF25">
    <property type="entry name" value="PROTEIN LIN-41"/>
    <property type="match status" value="1"/>
</dbReference>
<dbReference type="PROSITE" id="PS00518">
    <property type="entry name" value="ZF_RING_1"/>
    <property type="match status" value="1"/>
</dbReference>
<dbReference type="SUPFAM" id="SSF57850">
    <property type="entry name" value="RING/U-box"/>
    <property type="match status" value="1"/>
</dbReference>
<dbReference type="PROSITE" id="PS51125">
    <property type="entry name" value="NHL"/>
    <property type="match status" value="2"/>
</dbReference>
<evidence type="ECO:0000256" key="5">
    <source>
        <dbReference type="PROSITE-ProRule" id="PRU00175"/>
    </source>
</evidence>